<name>A0A158EDA4_9BURK</name>
<dbReference type="EMBL" id="FCOX02000069">
    <property type="protein sequence ID" value="SAL04855.1"/>
    <property type="molecule type" value="Genomic_DNA"/>
</dbReference>
<proteinExistence type="predicted"/>
<organism evidence="1 2">
    <name type="scientific">Caballeronia calidae</name>
    <dbReference type="NCBI Taxonomy" id="1777139"/>
    <lineage>
        <taxon>Bacteria</taxon>
        <taxon>Pseudomonadati</taxon>
        <taxon>Pseudomonadota</taxon>
        <taxon>Betaproteobacteria</taxon>
        <taxon>Burkholderiales</taxon>
        <taxon>Burkholderiaceae</taxon>
        <taxon>Caballeronia</taxon>
    </lineage>
</organism>
<evidence type="ECO:0000313" key="1">
    <source>
        <dbReference type="EMBL" id="SAL04855.1"/>
    </source>
</evidence>
<dbReference type="OrthoDB" id="675629at2"/>
<sequence length="102" mass="10020">MGAPLVTSATTVMCGHAGSATHTPSQTRVLVGGSPVAVTSDQHMIGGCSLSGSSGPFCTVLAWTMPAMRVTAVGASVLIQSSMPMGVGPGMVVSGQTRVSAT</sequence>
<evidence type="ECO:0000313" key="2">
    <source>
        <dbReference type="Proteomes" id="UP000071859"/>
    </source>
</evidence>
<dbReference type="Proteomes" id="UP000071859">
    <property type="component" value="Unassembled WGS sequence"/>
</dbReference>
<comment type="caution">
    <text evidence="1">The sequence shown here is derived from an EMBL/GenBank/DDBJ whole genome shotgun (WGS) entry which is preliminary data.</text>
</comment>
<dbReference type="AlphaFoldDB" id="A0A158EDA4"/>
<accession>A0A158EDA4</accession>
<reference evidence="1" key="1">
    <citation type="submission" date="2016-01" db="EMBL/GenBank/DDBJ databases">
        <authorList>
            <person name="Peeters C."/>
        </authorList>
    </citation>
    <scope>NUCLEOTIDE SEQUENCE</scope>
    <source>
        <strain evidence="1">LMG 29321</strain>
    </source>
</reference>
<protein>
    <submittedName>
        <fullName evidence="1">Uncharacterized protein</fullName>
    </submittedName>
</protein>
<dbReference type="RefSeq" id="WP_062611218.1">
    <property type="nucleotide sequence ID" value="NZ_FCOX02000069.1"/>
</dbReference>
<keyword evidence="2" id="KW-1185">Reference proteome</keyword>
<gene>
    <name evidence="1" type="ORF">AWB78_07165</name>
</gene>